<keyword evidence="5" id="KW-0997">Cell inner membrane</keyword>
<evidence type="ECO:0000256" key="10">
    <source>
        <dbReference type="ARBA" id="ARBA00029447"/>
    </source>
</evidence>
<dbReference type="PANTHER" id="PTHR43531:SF14">
    <property type="entry name" value="METHYL-ACCEPTING CHEMOTAXIS PROTEIN I-RELATED"/>
    <property type="match status" value="1"/>
</dbReference>
<feature type="domain" description="Methyl-accepting transducer" evidence="14">
    <location>
        <begin position="243"/>
        <end position="472"/>
    </location>
</feature>
<evidence type="ECO:0000313" key="17">
    <source>
        <dbReference type="Proteomes" id="UP000251485"/>
    </source>
</evidence>
<dbReference type="SMART" id="SM00283">
    <property type="entry name" value="MA"/>
    <property type="match status" value="1"/>
</dbReference>
<evidence type="ECO:0000313" key="16">
    <source>
        <dbReference type="EMBL" id="SPY95015.1"/>
    </source>
</evidence>
<dbReference type="InterPro" id="IPR035440">
    <property type="entry name" value="4HB_MCP_dom_sf"/>
</dbReference>
<keyword evidence="9 11" id="KW-0807">Transducer</keyword>
<keyword evidence="2" id="KW-1003">Cell membrane</keyword>
<dbReference type="PANTHER" id="PTHR43531">
    <property type="entry name" value="PROTEIN ICFG"/>
    <property type="match status" value="1"/>
</dbReference>
<dbReference type="SUPFAM" id="SSF58104">
    <property type="entry name" value="Methyl-accepting chemotaxis protein (MCP) signaling domain"/>
    <property type="match status" value="1"/>
</dbReference>
<evidence type="ECO:0000256" key="9">
    <source>
        <dbReference type="ARBA" id="ARBA00023224"/>
    </source>
</evidence>
<evidence type="ECO:0000256" key="8">
    <source>
        <dbReference type="ARBA" id="ARBA00023136"/>
    </source>
</evidence>
<feature type="region of interest" description="Disordered" evidence="12">
    <location>
        <begin position="513"/>
        <end position="535"/>
    </location>
</feature>
<dbReference type="GO" id="GO:0005886">
    <property type="term" value="C:plasma membrane"/>
    <property type="evidence" value="ECO:0007669"/>
    <property type="project" value="UniProtKB-SubCell"/>
</dbReference>
<comment type="similarity">
    <text evidence="10">Belongs to the methyl-accepting chemotaxis (MCP) protein family.</text>
</comment>
<evidence type="ECO:0000256" key="3">
    <source>
        <dbReference type="ARBA" id="ARBA00022481"/>
    </source>
</evidence>
<evidence type="ECO:0000256" key="4">
    <source>
        <dbReference type="ARBA" id="ARBA00022500"/>
    </source>
</evidence>
<evidence type="ECO:0000256" key="2">
    <source>
        <dbReference type="ARBA" id="ARBA00022475"/>
    </source>
</evidence>
<keyword evidence="8 13" id="KW-0472">Membrane</keyword>
<dbReference type="Pfam" id="PF02203">
    <property type="entry name" value="TarH"/>
    <property type="match status" value="1"/>
</dbReference>
<organism evidence="16 17">
    <name type="scientific">Proteus mirabilis</name>
    <dbReference type="NCBI Taxonomy" id="584"/>
    <lineage>
        <taxon>Bacteria</taxon>
        <taxon>Pseudomonadati</taxon>
        <taxon>Pseudomonadota</taxon>
        <taxon>Gammaproteobacteria</taxon>
        <taxon>Enterobacterales</taxon>
        <taxon>Morganellaceae</taxon>
        <taxon>Proteus</taxon>
    </lineage>
</organism>
<keyword evidence="6 13" id="KW-0812">Transmembrane</keyword>
<gene>
    <name evidence="16" type="primary">tsr_1</name>
    <name evidence="16" type="ORF">NCTC10975_01379</name>
</gene>
<dbReference type="InterPro" id="IPR003122">
    <property type="entry name" value="Tar_rcpt_lig-bd"/>
</dbReference>
<accession>A0A2X2C4D8</accession>
<dbReference type="SMART" id="SM00319">
    <property type="entry name" value="TarH"/>
    <property type="match status" value="1"/>
</dbReference>
<evidence type="ECO:0000256" key="5">
    <source>
        <dbReference type="ARBA" id="ARBA00022519"/>
    </source>
</evidence>
<dbReference type="InterPro" id="IPR004090">
    <property type="entry name" value="Chemotax_Me-accpt_rcpt"/>
</dbReference>
<dbReference type="PRINTS" id="PR00260">
    <property type="entry name" value="CHEMTRNSDUCR"/>
</dbReference>
<keyword evidence="4" id="KW-0145">Chemotaxis</keyword>
<dbReference type="PROSITE" id="PS00538">
    <property type="entry name" value="CHEMOTAXIS_TRANSDUC_1"/>
    <property type="match status" value="1"/>
</dbReference>
<reference evidence="16 17" key="1">
    <citation type="submission" date="2018-06" db="EMBL/GenBank/DDBJ databases">
        <authorList>
            <consortium name="Pathogen Informatics"/>
            <person name="Doyle S."/>
        </authorList>
    </citation>
    <scope>NUCLEOTIDE SEQUENCE [LARGE SCALE GENOMIC DNA]</scope>
    <source>
        <strain evidence="16 17">NCTC10975</strain>
    </source>
</reference>
<dbReference type="CDD" id="cd06225">
    <property type="entry name" value="HAMP"/>
    <property type="match status" value="1"/>
</dbReference>
<sequence>MKQDKIWIKLSQYKKQRERLDESWANLLQARNNINRAAISYLLQDKDLNVDSSLSVEYLTGLARKNMSRADDKFKEFEQHINAYQIHSEEEIRNLKGRFIEYFSALNQLEILLQDKNLKDFFEQPTTSYQDGFYKEYLAYVMRNEKFNNQLNSALEASHQRSIITMVILAIIVVTALIICWFALRNALIRPLNSLLLNIKAFSEGDLRPDIEVHGRNEMSLLASGLKHMQQELIHTVRGVYQSTENIYNSTSEIAAGNNDLSSRTEEQVASLEETAASMEQLTATVKQNADNAHQASNLANDASDIARQGGKVVANVVQTMHDIAGSSQKITDITAVIDGIAFQTNILALNAAVEAARAGEHGRGFAVVAGEVRNLAQRSAEAAKEIKTLIEDSVSRTETGSVLVESAGETMTRIVESVTRVTDIMGEIASASDEQSRGISQVGLAVSEMDRVTQQNASLVEQSAAAAAGLEDQAVALTRLVSIFKLPGQEEKALEKKELDALPVVQAAAPLIKPGTSEKKKSSSVEDPANWETF</sequence>
<feature type="domain" description="HAMP" evidence="15">
    <location>
        <begin position="186"/>
        <end position="238"/>
    </location>
</feature>
<evidence type="ECO:0000256" key="6">
    <source>
        <dbReference type="ARBA" id="ARBA00022692"/>
    </source>
</evidence>
<dbReference type="Gene3D" id="1.10.287.950">
    <property type="entry name" value="Methyl-accepting chemotaxis protein"/>
    <property type="match status" value="1"/>
</dbReference>
<dbReference type="FunFam" id="1.10.287.950:FF:000001">
    <property type="entry name" value="Methyl-accepting chemotaxis sensory transducer"/>
    <property type="match status" value="1"/>
</dbReference>
<evidence type="ECO:0000256" key="12">
    <source>
        <dbReference type="SAM" id="MobiDB-lite"/>
    </source>
</evidence>
<proteinExistence type="inferred from homology"/>
<keyword evidence="3" id="KW-0488">Methylation</keyword>
<dbReference type="Pfam" id="PF00015">
    <property type="entry name" value="MCPsignal"/>
    <property type="match status" value="1"/>
</dbReference>
<dbReference type="AlphaFoldDB" id="A0A2X2C4D8"/>
<dbReference type="Gene3D" id="1.20.120.30">
    <property type="entry name" value="Aspartate receptor, ligand-binding domain"/>
    <property type="match status" value="1"/>
</dbReference>
<dbReference type="CDD" id="cd19407">
    <property type="entry name" value="Tar_Tsr_sensor"/>
    <property type="match status" value="1"/>
</dbReference>
<evidence type="ECO:0000256" key="13">
    <source>
        <dbReference type="SAM" id="Phobius"/>
    </source>
</evidence>
<dbReference type="InterPro" id="IPR051310">
    <property type="entry name" value="MCP_chemotaxis"/>
</dbReference>
<dbReference type="InterPro" id="IPR004091">
    <property type="entry name" value="Chemotax_Me-accpt_rcpt_Me-site"/>
</dbReference>
<dbReference type="PROSITE" id="PS50885">
    <property type="entry name" value="HAMP"/>
    <property type="match status" value="1"/>
</dbReference>
<dbReference type="GO" id="GO:0007165">
    <property type="term" value="P:signal transduction"/>
    <property type="evidence" value="ECO:0007669"/>
    <property type="project" value="UniProtKB-KW"/>
</dbReference>
<dbReference type="Proteomes" id="UP000251485">
    <property type="component" value="Unassembled WGS sequence"/>
</dbReference>
<dbReference type="SUPFAM" id="SSF47170">
    <property type="entry name" value="Aspartate receptor, ligand-binding domain"/>
    <property type="match status" value="1"/>
</dbReference>
<feature type="transmembrane region" description="Helical" evidence="13">
    <location>
        <begin position="163"/>
        <end position="184"/>
    </location>
</feature>
<evidence type="ECO:0000256" key="1">
    <source>
        <dbReference type="ARBA" id="ARBA00004429"/>
    </source>
</evidence>
<dbReference type="CDD" id="cd11386">
    <property type="entry name" value="MCP_signal"/>
    <property type="match status" value="1"/>
</dbReference>
<name>A0A2X2C4D8_PROMI</name>
<evidence type="ECO:0000259" key="14">
    <source>
        <dbReference type="PROSITE" id="PS50111"/>
    </source>
</evidence>
<dbReference type="GO" id="GO:0006935">
    <property type="term" value="P:chemotaxis"/>
    <property type="evidence" value="ECO:0007669"/>
    <property type="project" value="UniProtKB-KW"/>
</dbReference>
<evidence type="ECO:0000256" key="7">
    <source>
        <dbReference type="ARBA" id="ARBA00022989"/>
    </source>
</evidence>
<dbReference type="GO" id="GO:0004888">
    <property type="term" value="F:transmembrane signaling receptor activity"/>
    <property type="evidence" value="ECO:0007669"/>
    <property type="project" value="InterPro"/>
</dbReference>
<keyword evidence="7 13" id="KW-1133">Transmembrane helix</keyword>
<evidence type="ECO:0000256" key="11">
    <source>
        <dbReference type="PROSITE-ProRule" id="PRU00284"/>
    </source>
</evidence>
<evidence type="ECO:0000259" key="15">
    <source>
        <dbReference type="PROSITE" id="PS50885"/>
    </source>
</evidence>
<dbReference type="InterPro" id="IPR003660">
    <property type="entry name" value="HAMP_dom"/>
</dbReference>
<dbReference type="PROSITE" id="PS50111">
    <property type="entry name" value="CHEMOTAXIS_TRANSDUC_2"/>
    <property type="match status" value="1"/>
</dbReference>
<protein>
    <submittedName>
        <fullName evidence="16">Methyl-accepting chemotaxis protein</fullName>
    </submittedName>
</protein>
<dbReference type="EMBL" id="UAUE01000007">
    <property type="protein sequence ID" value="SPY95015.1"/>
    <property type="molecule type" value="Genomic_DNA"/>
</dbReference>
<dbReference type="Pfam" id="PF00672">
    <property type="entry name" value="HAMP"/>
    <property type="match status" value="1"/>
</dbReference>
<comment type="subcellular location">
    <subcellularLocation>
        <location evidence="1">Cell inner membrane</location>
        <topology evidence="1">Multi-pass membrane protein</topology>
    </subcellularLocation>
</comment>
<dbReference type="SMART" id="SM00304">
    <property type="entry name" value="HAMP"/>
    <property type="match status" value="1"/>
</dbReference>
<dbReference type="InterPro" id="IPR004089">
    <property type="entry name" value="MCPsignal_dom"/>
</dbReference>